<feature type="transmembrane region" description="Helical" evidence="7">
    <location>
        <begin position="171"/>
        <end position="192"/>
    </location>
</feature>
<evidence type="ECO:0000256" key="2">
    <source>
        <dbReference type="ARBA" id="ARBA00022448"/>
    </source>
</evidence>
<feature type="transmembrane region" description="Helical" evidence="7">
    <location>
        <begin position="264"/>
        <end position="282"/>
    </location>
</feature>
<dbReference type="RefSeq" id="WP_051524935.1">
    <property type="nucleotide sequence ID" value="NZ_CP027569.1"/>
</dbReference>
<dbReference type="SUPFAM" id="SSF161098">
    <property type="entry name" value="MetI-like"/>
    <property type="match status" value="2"/>
</dbReference>
<evidence type="ECO:0000256" key="6">
    <source>
        <dbReference type="ARBA" id="ARBA00023136"/>
    </source>
</evidence>
<dbReference type="PANTHER" id="PTHR30043:SF1">
    <property type="entry name" value="ABC TRANSPORT SYSTEM PERMEASE PROTEIN P69"/>
    <property type="match status" value="1"/>
</dbReference>
<feature type="transmembrane region" description="Helical" evidence="7">
    <location>
        <begin position="355"/>
        <end position="378"/>
    </location>
</feature>
<protein>
    <submittedName>
        <fullName evidence="9">Phosphonate ABC transporter, permease protein PhnE</fullName>
    </submittedName>
</protein>
<dbReference type="EMBL" id="CP027569">
    <property type="protein sequence ID" value="AVO26573.1"/>
    <property type="molecule type" value="Genomic_DNA"/>
</dbReference>
<feature type="transmembrane region" description="Helical" evidence="7">
    <location>
        <begin position="318"/>
        <end position="343"/>
    </location>
</feature>
<reference evidence="9 10" key="1">
    <citation type="journal article" date="2018" name="Genome Announc.">
        <title>Complete genomes of two Megasphaera elsdenii strains, NCIMB 702410 and ATCC 25940.</title>
        <authorList>
            <person name="Hatmaker E.A."/>
            <person name="O'Dell K."/>
            <person name="Riley L.A."/>
            <person name="Klingeman D.M."/>
            <person name="Guss A.M."/>
        </authorList>
    </citation>
    <scope>NUCLEOTIDE SEQUENCE [LARGE SCALE GENOMIC DNA]</scope>
    <source>
        <strain evidence="9 10">NCIMB702410</strain>
    </source>
</reference>
<dbReference type="Proteomes" id="UP000238358">
    <property type="component" value="Chromosome"/>
</dbReference>
<dbReference type="PROSITE" id="PS50928">
    <property type="entry name" value="ABC_TM1"/>
    <property type="match status" value="2"/>
</dbReference>
<dbReference type="AlphaFoldDB" id="A0A2S0M547"/>
<evidence type="ECO:0000259" key="8">
    <source>
        <dbReference type="PROSITE" id="PS50928"/>
    </source>
</evidence>
<comment type="similarity">
    <text evidence="7">Belongs to the binding-protein-dependent transport system permease family.</text>
</comment>
<feature type="transmembrane region" description="Helical" evidence="7">
    <location>
        <begin position="112"/>
        <end position="137"/>
    </location>
</feature>
<dbReference type="Gene3D" id="1.10.3720.10">
    <property type="entry name" value="MetI-like"/>
    <property type="match status" value="2"/>
</dbReference>
<feature type="transmembrane region" description="Helical" evidence="7">
    <location>
        <begin position="69"/>
        <end position="91"/>
    </location>
</feature>
<feature type="transmembrane region" description="Helical" evidence="7">
    <location>
        <begin position="226"/>
        <end position="243"/>
    </location>
</feature>
<name>A0A2S0M547_MEGEL</name>
<feature type="transmembrane region" description="Helical" evidence="7">
    <location>
        <begin position="199"/>
        <end position="220"/>
    </location>
</feature>
<dbReference type="GO" id="GO:0005886">
    <property type="term" value="C:plasma membrane"/>
    <property type="evidence" value="ECO:0007669"/>
    <property type="project" value="UniProtKB-SubCell"/>
</dbReference>
<accession>A0A2S0M547</accession>
<dbReference type="InterPro" id="IPR035906">
    <property type="entry name" value="MetI-like_sf"/>
</dbReference>
<evidence type="ECO:0000256" key="4">
    <source>
        <dbReference type="ARBA" id="ARBA00022692"/>
    </source>
</evidence>
<dbReference type="GO" id="GO:0055085">
    <property type="term" value="P:transmembrane transport"/>
    <property type="evidence" value="ECO:0007669"/>
    <property type="project" value="InterPro"/>
</dbReference>
<evidence type="ECO:0000256" key="3">
    <source>
        <dbReference type="ARBA" id="ARBA00022475"/>
    </source>
</evidence>
<dbReference type="Pfam" id="PF00528">
    <property type="entry name" value="BPD_transp_1"/>
    <property type="match status" value="2"/>
</dbReference>
<keyword evidence="2 7" id="KW-0813">Transport</keyword>
<feature type="transmembrane region" description="Helical" evidence="7">
    <location>
        <begin position="457"/>
        <end position="477"/>
    </location>
</feature>
<dbReference type="OrthoDB" id="8557224at2"/>
<feature type="transmembrane region" description="Helical" evidence="7">
    <location>
        <begin position="483"/>
        <end position="505"/>
    </location>
</feature>
<evidence type="ECO:0000313" key="10">
    <source>
        <dbReference type="Proteomes" id="UP000238358"/>
    </source>
</evidence>
<feature type="transmembrane region" description="Helical" evidence="7">
    <location>
        <begin position="384"/>
        <end position="401"/>
    </location>
</feature>
<keyword evidence="3" id="KW-1003">Cell membrane</keyword>
<keyword evidence="4 7" id="KW-0812">Transmembrane</keyword>
<evidence type="ECO:0000256" key="5">
    <source>
        <dbReference type="ARBA" id="ARBA00022989"/>
    </source>
</evidence>
<dbReference type="PANTHER" id="PTHR30043">
    <property type="entry name" value="PHOSPHONATES TRANSPORT SYSTEM PERMEASE PROTEIN"/>
    <property type="match status" value="1"/>
</dbReference>
<sequence>MRYSLRRTVMVLLFLALTILCGESAGVSLSLLLRRGVRFFDIAGAMIPPDMSYGRIVLAPLWATVQMSLAGTGIGAVLGLVGGSFASAYLNPHAWLRVPFKAVIHLIRTIPALILALFCTFLVGLGTLAGTLALSIYTTAVMARMGYEDMENADQKAAKALEAAGCGRLRAFIRTILPVVLAGYLINVLYMLEANVRHAAILGYVGAGGIGLLLNERLAWREYSEVGMILLLLYGVVILTEGVSEWLRQVLSGKRHLSRTEKTVLGLVLAGLFLSSFQTLVLPDTDGKGMAAAAAMVQGIIHPDWSMICSLAHDGVPWLLYETFCIAFLGTLGGTVIAAWFSFTASFRLFPAPAALASRLILLLIRTVPVFVYGLMWIRVTGPGPFAGVLTLTLCSVGLLAKRFLIAIDDIHLEPYRACRVMGVSAVRSIRWAVLPQLGPRYGAAILYRLDINLRDAAILGLVGAGGIGTPLILAMMHYEWAAAGALLWGMVGMVTVVEIFSEWLRKKQRINNMS</sequence>
<gene>
    <name evidence="9" type="ORF">C6Y28_02490</name>
</gene>
<feature type="domain" description="ABC transmembrane type-1" evidence="8">
    <location>
        <begin position="61"/>
        <end position="244"/>
    </location>
</feature>
<keyword evidence="6 7" id="KW-0472">Membrane</keyword>
<comment type="subcellular location">
    <subcellularLocation>
        <location evidence="1 7">Cell membrane</location>
        <topology evidence="1 7">Multi-pass membrane protein</topology>
    </subcellularLocation>
</comment>
<evidence type="ECO:0000256" key="7">
    <source>
        <dbReference type="RuleBase" id="RU363032"/>
    </source>
</evidence>
<dbReference type="InterPro" id="IPR000515">
    <property type="entry name" value="MetI-like"/>
</dbReference>
<organism evidence="9 10">
    <name type="scientific">Megasphaera elsdenii</name>
    <dbReference type="NCBI Taxonomy" id="907"/>
    <lineage>
        <taxon>Bacteria</taxon>
        <taxon>Bacillati</taxon>
        <taxon>Bacillota</taxon>
        <taxon>Negativicutes</taxon>
        <taxon>Veillonellales</taxon>
        <taxon>Veillonellaceae</taxon>
        <taxon>Megasphaera</taxon>
    </lineage>
</organism>
<dbReference type="CDD" id="cd06261">
    <property type="entry name" value="TM_PBP2"/>
    <property type="match status" value="2"/>
</dbReference>
<keyword evidence="5 7" id="KW-1133">Transmembrane helix</keyword>
<feature type="domain" description="ABC transmembrane type-1" evidence="8">
    <location>
        <begin position="320"/>
        <end position="502"/>
    </location>
</feature>
<proteinExistence type="inferred from homology"/>
<evidence type="ECO:0000256" key="1">
    <source>
        <dbReference type="ARBA" id="ARBA00004651"/>
    </source>
</evidence>
<evidence type="ECO:0000313" key="9">
    <source>
        <dbReference type="EMBL" id="AVO26573.1"/>
    </source>
</evidence>